<evidence type="ECO:0000313" key="2">
    <source>
        <dbReference type="Proteomes" id="UP000030403"/>
    </source>
</evidence>
<dbReference type="Proteomes" id="UP000030403">
    <property type="component" value="Unassembled WGS sequence"/>
</dbReference>
<dbReference type="GO" id="GO:0009234">
    <property type="term" value="P:menaquinone biosynthetic process"/>
    <property type="evidence" value="ECO:0007669"/>
    <property type="project" value="InterPro"/>
</dbReference>
<keyword evidence="2" id="KW-1185">Reference proteome</keyword>
<protein>
    <recommendedName>
        <fullName evidence="3">Heptaprenyl diphosphate synthase</fullName>
    </recommendedName>
</protein>
<dbReference type="STRING" id="1385511.GCA_000425225_03932"/>
<gene>
    <name evidence="1" type="ORF">N783_19185</name>
</gene>
<dbReference type="Pfam" id="PF07307">
    <property type="entry name" value="HEPPP_synt_1"/>
    <property type="match status" value="1"/>
</dbReference>
<dbReference type="EMBL" id="AVPF01000067">
    <property type="protein sequence ID" value="KGX84099.1"/>
    <property type="molecule type" value="Genomic_DNA"/>
</dbReference>
<dbReference type="AlphaFoldDB" id="A0A0A5FW21"/>
<sequence>MKQNDLNIYELKTSIEQEIRHPYLAKFLPNPVISEDKLMFLSTVLNDSDLPIEKQKNYIITTMLVQIALDTHELVTLNIDKEDNLSKKNRQLTVLAGDYYSGLYYYLLSKLEDLPMIRTLASAIKEINELKMRIYTQEFASMDQVMEGLKQVESLLIQRVAEFVNKPGMNDVAADWLLAMRLQIENNRYRDRENAPLLELLLKSRFVHQSGGQAIRTIEKFVHKHLLLVEESITQLPQRFEALKQYLQKHIYNSVYFNQHAVEEG</sequence>
<dbReference type="Gene3D" id="1.20.120.1450">
    <property type="match status" value="1"/>
</dbReference>
<accession>A0A0A5FW21</accession>
<comment type="caution">
    <text evidence="1">The sequence shown here is derived from an EMBL/GenBank/DDBJ whole genome shotgun (WGS) entry which is preliminary data.</text>
</comment>
<name>A0A0A5FW21_9BACI</name>
<organism evidence="1 2">
    <name type="scientific">Pontibacillus marinus BH030004 = DSM 16465</name>
    <dbReference type="NCBI Taxonomy" id="1385511"/>
    <lineage>
        <taxon>Bacteria</taxon>
        <taxon>Bacillati</taxon>
        <taxon>Bacillota</taxon>
        <taxon>Bacilli</taxon>
        <taxon>Bacillales</taxon>
        <taxon>Bacillaceae</taxon>
        <taxon>Pontibacillus</taxon>
    </lineage>
</organism>
<evidence type="ECO:0000313" key="1">
    <source>
        <dbReference type="EMBL" id="KGX84099.1"/>
    </source>
</evidence>
<reference evidence="1 2" key="1">
    <citation type="submission" date="2013-08" db="EMBL/GenBank/DDBJ databases">
        <authorList>
            <person name="Huang J."/>
            <person name="Wang G."/>
        </authorList>
    </citation>
    <scope>NUCLEOTIDE SEQUENCE [LARGE SCALE GENOMIC DNA]</scope>
    <source>
        <strain evidence="1 2">BH030004</strain>
    </source>
</reference>
<evidence type="ECO:0008006" key="3">
    <source>
        <dbReference type="Google" id="ProtNLM"/>
    </source>
</evidence>
<dbReference type="InterPro" id="IPR009920">
    <property type="entry name" value="HEPPP_synth_su1"/>
</dbReference>
<proteinExistence type="predicted"/>
<dbReference type="eggNOG" id="COG0142">
    <property type="taxonomic scope" value="Bacteria"/>
</dbReference>